<evidence type="ECO:0000256" key="3">
    <source>
        <dbReference type="ARBA" id="ARBA00022692"/>
    </source>
</evidence>
<keyword evidence="8" id="KW-1185">Reference proteome</keyword>
<keyword evidence="5 6" id="KW-0472">Membrane</keyword>
<dbReference type="EMBL" id="CP051152">
    <property type="protein sequence ID" value="QJQ06453.1"/>
    <property type="molecule type" value="Genomic_DNA"/>
</dbReference>
<dbReference type="GO" id="GO:0005886">
    <property type="term" value="C:plasma membrane"/>
    <property type="evidence" value="ECO:0007669"/>
    <property type="project" value="UniProtKB-SubCell"/>
</dbReference>
<keyword evidence="3 6" id="KW-0812">Transmembrane</keyword>
<dbReference type="InterPro" id="IPR005598">
    <property type="entry name" value="ATP_synth_I"/>
</dbReference>
<feature type="transmembrane region" description="Helical" evidence="6">
    <location>
        <begin position="91"/>
        <end position="110"/>
    </location>
</feature>
<gene>
    <name evidence="7" type="ORF">EJG51_012000</name>
</gene>
<dbReference type="Proteomes" id="UP000274350">
    <property type="component" value="Chromosome"/>
</dbReference>
<organism evidence="7 8">
    <name type="scientific">Undibacterium piscinae</name>
    <dbReference type="NCBI Taxonomy" id="2495591"/>
    <lineage>
        <taxon>Bacteria</taxon>
        <taxon>Pseudomonadati</taxon>
        <taxon>Pseudomonadota</taxon>
        <taxon>Betaproteobacteria</taxon>
        <taxon>Burkholderiales</taxon>
        <taxon>Oxalobacteraceae</taxon>
        <taxon>Undibacterium</taxon>
    </lineage>
</organism>
<keyword evidence="2" id="KW-1003">Cell membrane</keyword>
<reference evidence="7 8" key="1">
    <citation type="journal article" date="2019" name="Int. J. Syst. Evol. Microbiol.">
        <title>Undibacterium piscinae sp. nov., isolated from Korean shiner intestine.</title>
        <authorList>
            <person name="Lee S.Y."/>
            <person name="Kang W."/>
            <person name="Kim P.S."/>
            <person name="Kim H.S."/>
            <person name="Sung H."/>
            <person name="Shin N.R."/>
            <person name="Whon T.W."/>
            <person name="Yun J.H."/>
            <person name="Lee J.Y."/>
            <person name="Lee J.Y."/>
            <person name="Jung M.J."/>
            <person name="Jeong Y.S."/>
            <person name="Tak E.J."/>
            <person name="Han J.E."/>
            <person name="Hyun D.W."/>
            <person name="Kang M.S."/>
            <person name="Lee K.E."/>
            <person name="Lee B.H."/>
            <person name="Bae J.W."/>
        </authorList>
    </citation>
    <scope>NUCLEOTIDE SEQUENCE [LARGE SCALE GENOMIC DNA]</scope>
    <source>
        <strain evidence="7 8">S11R28</strain>
    </source>
</reference>
<comment type="subcellular location">
    <subcellularLocation>
        <location evidence="1">Cell membrane</location>
        <topology evidence="1">Multi-pass membrane protein</topology>
    </subcellularLocation>
</comment>
<feature type="transmembrane region" description="Helical" evidence="6">
    <location>
        <begin position="29"/>
        <end position="50"/>
    </location>
</feature>
<dbReference type="AlphaFoldDB" id="A0A6M4A5N2"/>
<evidence type="ECO:0000256" key="6">
    <source>
        <dbReference type="SAM" id="Phobius"/>
    </source>
</evidence>
<evidence type="ECO:0000256" key="5">
    <source>
        <dbReference type="ARBA" id="ARBA00023136"/>
    </source>
</evidence>
<protein>
    <submittedName>
        <fullName evidence="7">ATP synthase subunit I</fullName>
    </submittedName>
</protein>
<evidence type="ECO:0000256" key="1">
    <source>
        <dbReference type="ARBA" id="ARBA00004651"/>
    </source>
</evidence>
<feature type="transmembrane region" description="Helical" evidence="6">
    <location>
        <begin position="62"/>
        <end position="85"/>
    </location>
</feature>
<dbReference type="OrthoDB" id="9181271at2"/>
<accession>A0A6M4A5N2</accession>
<sequence>MARIVLLQLAAAFVVALIAALVSGVAAGISALLGGLCCAVPNSLFALRLTMSAKKPGGANPMSFFIGEFIKIGSTIALMIAVVWLYRDLHWVAFIAGIVVILKSYFILLFRHKL</sequence>
<dbReference type="Pfam" id="PF03899">
    <property type="entry name" value="ATP-synt_I"/>
    <property type="match status" value="1"/>
</dbReference>
<evidence type="ECO:0000313" key="8">
    <source>
        <dbReference type="Proteomes" id="UP000274350"/>
    </source>
</evidence>
<name>A0A6M4A5N2_9BURK</name>
<keyword evidence="4 6" id="KW-1133">Transmembrane helix</keyword>
<proteinExistence type="predicted"/>
<evidence type="ECO:0000256" key="2">
    <source>
        <dbReference type="ARBA" id="ARBA00022475"/>
    </source>
</evidence>
<evidence type="ECO:0000256" key="4">
    <source>
        <dbReference type="ARBA" id="ARBA00022989"/>
    </source>
</evidence>
<evidence type="ECO:0000313" key="7">
    <source>
        <dbReference type="EMBL" id="QJQ06453.1"/>
    </source>
</evidence>
<dbReference type="KEGG" id="upi:EJG51_012000"/>